<dbReference type="PANTHER" id="PTHR15364:SF0">
    <property type="entry name" value="2'-DEOXYNUCLEOSIDE 5'-PHOSPHATE N-HYDROLASE 1"/>
    <property type="match status" value="1"/>
</dbReference>
<dbReference type="PANTHER" id="PTHR15364">
    <property type="entry name" value="2'-DEOXYNUCLEOSIDE 5'-PHOSPHATE N-HYDROLASE 1"/>
    <property type="match status" value="1"/>
</dbReference>
<protein>
    <recommendedName>
        <fullName evidence="3">Nucleoside 2-deoxyribosyltransferase</fullName>
    </recommendedName>
</protein>
<name>A0A2S6N6P6_9HYPH</name>
<dbReference type="Pfam" id="PF05014">
    <property type="entry name" value="Nuc_deoxyrib_tr"/>
    <property type="match status" value="1"/>
</dbReference>
<dbReference type="GO" id="GO:0070694">
    <property type="term" value="F:5-hydroxymethyl-dUMP N-hydrolase activity"/>
    <property type="evidence" value="ECO:0007669"/>
    <property type="project" value="TreeGrafter"/>
</dbReference>
<dbReference type="GO" id="GO:0009159">
    <property type="term" value="P:deoxyribonucleoside monophosphate catabolic process"/>
    <property type="evidence" value="ECO:0007669"/>
    <property type="project" value="TreeGrafter"/>
</dbReference>
<reference evidence="1 2" key="1">
    <citation type="journal article" date="2018" name="Arch. Microbiol.">
        <title>New insights into the metabolic potential of the phototrophic purple bacterium Rhodopila globiformis DSM 161(T) from its draft genome sequence and evidence for a vanadium-dependent nitrogenase.</title>
        <authorList>
            <person name="Imhoff J.F."/>
            <person name="Rahn T."/>
            <person name="Kunzel S."/>
            <person name="Neulinger S.C."/>
        </authorList>
    </citation>
    <scope>NUCLEOTIDE SEQUENCE [LARGE SCALE GENOMIC DNA]</scope>
    <source>
        <strain evidence="1 2">DSM 16996</strain>
    </source>
</reference>
<sequence length="190" mass="20169">MGVCVNGRKIYLAGPEVFLPDAVDVGLRKKSLCQEFGFVGLYPLDTETPEGAGRDQRIYAANLALIGQADAAIFNLSPFRGLGADPGAAFELGYVAALGKPAFAYSNDPADLFDRVAESLGAHPTPQGGWCDAHGFEIEKFGNADNLMLDCALKASGQTVLRAETKLPLGDLTLFTACLRKALLKFGTLK</sequence>
<comment type="caution">
    <text evidence="1">The sequence shown here is derived from an EMBL/GenBank/DDBJ whole genome shotgun (WGS) entry which is preliminary data.</text>
</comment>
<evidence type="ECO:0008006" key="3">
    <source>
        <dbReference type="Google" id="ProtNLM"/>
    </source>
</evidence>
<evidence type="ECO:0000313" key="2">
    <source>
        <dbReference type="Proteomes" id="UP000239089"/>
    </source>
</evidence>
<evidence type="ECO:0000313" key="1">
    <source>
        <dbReference type="EMBL" id="PPQ30286.1"/>
    </source>
</evidence>
<dbReference type="EMBL" id="NHSJ01000082">
    <property type="protein sequence ID" value="PPQ30286.1"/>
    <property type="molecule type" value="Genomic_DNA"/>
</dbReference>
<dbReference type="AlphaFoldDB" id="A0A2S6N6P6"/>
<accession>A0A2S6N6P6</accession>
<dbReference type="Gene3D" id="3.40.50.450">
    <property type="match status" value="1"/>
</dbReference>
<gene>
    <name evidence="1" type="ORF">CCR94_13280</name>
</gene>
<dbReference type="SUPFAM" id="SSF52309">
    <property type="entry name" value="N-(deoxy)ribosyltransferase-like"/>
    <property type="match status" value="1"/>
</dbReference>
<dbReference type="Proteomes" id="UP000239089">
    <property type="component" value="Unassembled WGS sequence"/>
</dbReference>
<keyword evidence="2" id="KW-1185">Reference proteome</keyword>
<organism evidence="1 2">
    <name type="scientific">Rhodoblastus sphagnicola</name>
    <dbReference type="NCBI Taxonomy" id="333368"/>
    <lineage>
        <taxon>Bacteria</taxon>
        <taxon>Pseudomonadati</taxon>
        <taxon>Pseudomonadota</taxon>
        <taxon>Alphaproteobacteria</taxon>
        <taxon>Hyphomicrobiales</taxon>
        <taxon>Rhodoblastaceae</taxon>
        <taxon>Rhodoblastus</taxon>
    </lineage>
</organism>
<proteinExistence type="predicted"/>
<dbReference type="InterPro" id="IPR007710">
    <property type="entry name" value="Nucleoside_deoxyribTrfase"/>
</dbReference>
<dbReference type="InterPro" id="IPR051239">
    <property type="entry name" value="2'-dNMP_N-hydrolase"/>
</dbReference>